<comment type="caution">
    <text evidence="1">The sequence shown here is derived from an EMBL/GenBank/DDBJ whole genome shotgun (WGS) entry which is preliminary data.</text>
</comment>
<name>K2MHX2_TRYCR</name>
<reference evidence="1 2" key="1">
    <citation type="journal article" date="2012" name="BMC Genomics">
        <title>Comparative genomic analysis of human infective Trypanosoma cruzi lineages with the bat-restricted subspecies T. cruzi marinkellei.</title>
        <authorList>
            <person name="Franzen O."/>
            <person name="Talavera-Lopez C."/>
            <person name="Ochaya S."/>
            <person name="Butler C.E."/>
            <person name="Messenger L.A."/>
            <person name="Lewis M.D."/>
            <person name="Llewellyn M.S."/>
            <person name="Marinkelle C.J."/>
            <person name="Tyler K.M."/>
            <person name="Miles M.A."/>
            <person name="Andersson B."/>
        </authorList>
    </citation>
    <scope>NUCLEOTIDE SEQUENCE [LARGE SCALE GENOMIC DNA]</scope>
    <source>
        <strain evidence="1 2">B7</strain>
    </source>
</reference>
<accession>K2MHX2</accession>
<feature type="non-terminal residue" evidence="1">
    <location>
        <position position="32"/>
    </location>
</feature>
<dbReference type="AlphaFoldDB" id="K2MHX2"/>
<keyword evidence="2" id="KW-1185">Reference proteome</keyword>
<proteinExistence type="predicted"/>
<evidence type="ECO:0000313" key="2">
    <source>
        <dbReference type="Proteomes" id="UP000007350"/>
    </source>
</evidence>
<protein>
    <submittedName>
        <fullName evidence="1">Dispersed gene family protein 1 (DGF-1), putative</fullName>
    </submittedName>
</protein>
<organism evidence="1 2">
    <name type="scientific">Trypanosoma cruzi marinkellei</name>
    <dbReference type="NCBI Taxonomy" id="85056"/>
    <lineage>
        <taxon>Eukaryota</taxon>
        <taxon>Discoba</taxon>
        <taxon>Euglenozoa</taxon>
        <taxon>Kinetoplastea</taxon>
        <taxon>Metakinetoplastina</taxon>
        <taxon>Trypanosomatida</taxon>
        <taxon>Trypanosomatidae</taxon>
        <taxon>Trypanosoma</taxon>
        <taxon>Schizotrypanum</taxon>
    </lineage>
</organism>
<dbReference type="EMBL" id="AHKC01020097">
    <property type="protein sequence ID" value="EKF26710.1"/>
    <property type="molecule type" value="Genomic_DNA"/>
</dbReference>
<gene>
    <name evidence="1" type="ORF">MOQ_009588</name>
</gene>
<evidence type="ECO:0000313" key="1">
    <source>
        <dbReference type="EMBL" id="EKF26710.1"/>
    </source>
</evidence>
<dbReference type="Proteomes" id="UP000007350">
    <property type="component" value="Unassembled WGS sequence"/>
</dbReference>
<sequence length="32" mass="3211">MLLAKGNVHDGASREMLYAAGAVTAAGSTLSF</sequence>